<proteinExistence type="predicted"/>
<gene>
    <name evidence="2" type="ORF">TREES_T100011687</name>
</gene>
<evidence type="ECO:0000256" key="1">
    <source>
        <dbReference type="SAM" id="MobiDB-lite"/>
    </source>
</evidence>
<dbReference type="InParanoid" id="L9L143"/>
<name>L9L143_TUPCH</name>
<feature type="region of interest" description="Disordered" evidence="1">
    <location>
        <begin position="1"/>
        <end position="30"/>
    </location>
</feature>
<dbReference type="EMBL" id="KB320558">
    <property type="protein sequence ID" value="ELW68771.1"/>
    <property type="molecule type" value="Genomic_DNA"/>
</dbReference>
<evidence type="ECO:0000313" key="2">
    <source>
        <dbReference type="EMBL" id="ELW68771.1"/>
    </source>
</evidence>
<evidence type="ECO:0000313" key="3">
    <source>
        <dbReference type="Proteomes" id="UP000011518"/>
    </source>
</evidence>
<sequence>MAHLDDMDSSLCDGLHAPRQSRFGNKSKHDRVVNRRCSDESLYAVPYPGRNRSILFCFLESISGRSHAEQGRVEVNYSRLLEYLISSTGRAAVLMKTYRM</sequence>
<accession>L9L143</accession>
<keyword evidence="3" id="KW-1185">Reference proteome</keyword>
<dbReference type="Proteomes" id="UP000011518">
    <property type="component" value="Unassembled WGS sequence"/>
</dbReference>
<protein>
    <submittedName>
        <fullName evidence="2">Uncharacterized protein</fullName>
    </submittedName>
</protein>
<dbReference type="AlphaFoldDB" id="L9L143"/>
<organism evidence="2 3">
    <name type="scientific">Tupaia chinensis</name>
    <name type="common">Chinese tree shrew</name>
    <name type="synonym">Tupaia belangeri chinensis</name>
    <dbReference type="NCBI Taxonomy" id="246437"/>
    <lineage>
        <taxon>Eukaryota</taxon>
        <taxon>Metazoa</taxon>
        <taxon>Chordata</taxon>
        <taxon>Craniata</taxon>
        <taxon>Vertebrata</taxon>
        <taxon>Euteleostomi</taxon>
        <taxon>Mammalia</taxon>
        <taxon>Eutheria</taxon>
        <taxon>Euarchontoglires</taxon>
        <taxon>Scandentia</taxon>
        <taxon>Tupaiidae</taxon>
        <taxon>Tupaia</taxon>
    </lineage>
</organism>
<reference evidence="3" key="2">
    <citation type="journal article" date="2013" name="Nat. Commun.">
        <title>Genome of the Chinese tree shrew.</title>
        <authorList>
            <person name="Fan Y."/>
            <person name="Huang Z.Y."/>
            <person name="Cao C.C."/>
            <person name="Chen C.S."/>
            <person name="Chen Y.X."/>
            <person name="Fan D.D."/>
            <person name="He J."/>
            <person name="Hou H.L."/>
            <person name="Hu L."/>
            <person name="Hu X.T."/>
            <person name="Jiang X.T."/>
            <person name="Lai R."/>
            <person name="Lang Y.S."/>
            <person name="Liang B."/>
            <person name="Liao S.G."/>
            <person name="Mu D."/>
            <person name="Ma Y.Y."/>
            <person name="Niu Y.Y."/>
            <person name="Sun X.Q."/>
            <person name="Xia J.Q."/>
            <person name="Xiao J."/>
            <person name="Xiong Z.Q."/>
            <person name="Xu L."/>
            <person name="Yang L."/>
            <person name="Zhang Y."/>
            <person name="Zhao W."/>
            <person name="Zhao X.D."/>
            <person name="Zheng Y.T."/>
            <person name="Zhou J.M."/>
            <person name="Zhu Y.B."/>
            <person name="Zhang G.J."/>
            <person name="Wang J."/>
            <person name="Yao Y.G."/>
        </authorList>
    </citation>
    <scope>NUCLEOTIDE SEQUENCE [LARGE SCALE GENOMIC DNA]</scope>
</reference>
<reference evidence="3" key="1">
    <citation type="submission" date="2012-07" db="EMBL/GenBank/DDBJ databases">
        <title>Genome of the Chinese tree shrew, a rising model animal genetically related to primates.</title>
        <authorList>
            <person name="Zhang G."/>
            <person name="Fan Y."/>
            <person name="Yao Y."/>
            <person name="Huang Z."/>
        </authorList>
    </citation>
    <scope>NUCLEOTIDE SEQUENCE [LARGE SCALE GENOMIC DNA]</scope>
</reference>